<reference evidence="2 3" key="2">
    <citation type="submission" date="2018-11" db="EMBL/GenBank/DDBJ databases">
        <authorList>
            <consortium name="Pathogen Informatics"/>
        </authorList>
    </citation>
    <scope>NUCLEOTIDE SEQUENCE [LARGE SCALE GENOMIC DNA]</scope>
</reference>
<dbReference type="Proteomes" id="UP000278807">
    <property type="component" value="Unassembled WGS sequence"/>
</dbReference>
<proteinExistence type="predicted"/>
<dbReference type="Gene3D" id="2.40.50.770">
    <property type="entry name" value="RecQ-mediated genome instability protein Rmi1, C-terminal domain"/>
    <property type="match status" value="1"/>
</dbReference>
<sequence length="277" mass="30255">MRGRYLNDATQSSTFASNRAQNHLQPQNTPTYALHLTDGVTTIKAVEIGTKFNPHGRSPEECFRTGAKVKLRGPLKLLKGVLMLPAGSISSPEATSQSENAQCRLLGGEVEFADPTQNEVDLILQRELLIKLDLSPDNPPDWFPGRRVLPATTNSSEERGSTVTGTDRQSNARTATEQLRQPPTQQSVQNRPLRSVLFSTDDSTNQPSVNSTHQAGSIQTVRSQTSRQNLHPLTEGIPEEQIETEALFDDDDYLLASAVENFESMASTGTGNAIEGK</sequence>
<protein>
    <submittedName>
        <fullName evidence="4">RMI1_N domain-containing protein</fullName>
    </submittedName>
</protein>
<evidence type="ECO:0000313" key="3">
    <source>
        <dbReference type="Proteomes" id="UP000278807"/>
    </source>
</evidence>
<evidence type="ECO:0000313" key="4">
    <source>
        <dbReference type="WBParaSite" id="HNAJ_0000563301-mRNA-1"/>
    </source>
</evidence>
<dbReference type="WBParaSite" id="HNAJ_0000563301-mRNA-1">
    <property type="protein sequence ID" value="HNAJ_0000563301-mRNA-1"/>
    <property type="gene ID" value="HNAJ_0000563301"/>
</dbReference>
<gene>
    <name evidence="2" type="ORF">HNAJ_LOCUS5631</name>
</gene>
<keyword evidence="3" id="KW-1185">Reference proteome</keyword>
<dbReference type="AlphaFoldDB" id="A0A0R3TEZ4"/>
<dbReference type="OrthoDB" id="341511at2759"/>
<dbReference type="EMBL" id="UZAE01005084">
    <property type="protein sequence ID" value="VDO01491.1"/>
    <property type="molecule type" value="Genomic_DNA"/>
</dbReference>
<feature type="compositionally biased region" description="Polar residues" evidence="1">
    <location>
        <begin position="151"/>
        <end position="231"/>
    </location>
</feature>
<feature type="region of interest" description="Disordered" evidence="1">
    <location>
        <begin position="135"/>
        <end position="239"/>
    </location>
</feature>
<dbReference type="InterPro" id="IPR042470">
    <property type="entry name" value="RMI1_N_C_sf"/>
</dbReference>
<evidence type="ECO:0000256" key="1">
    <source>
        <dbReference type="SAM" id="MobiDB-lite"/>
    </source>
</evidence>
<organism evidence="4">
    <name type="scientific">Rodentolepis nana</name>
    <name type="common">Dwarf tapeworm</name>
    <name type="synonym">Hymenolepis nana</name>
    <dbReference type="NCBI Taxonomy" id="102285"/>
    <lineage>
        <taxon>Eukaryota</taxon>
        <taxon>Metazoa</taxon>
        <taxon>Spiralia</taxon>
        <taxon>Lophotrochozoa</taxon>
        <taxon>Platyhelminthes</taxon>
        <taxon>Cestoda</taxon>
        <taxon>Eucestoda</taxon>
        <taxon>Cyclophyllidea</taxon>
        <taxon>Hymenolepididae</taxon>
        <taxon>Rodentolepis</taxon>
    </lineage>
</organism>
<reference evidence="4" key="1">
    <citation type="submission" date="2017-02" db="UniProtKB">
        <authorList>
            <consortium name="WormBaseParasite"/>
        </authorList>
    </citation>
    <scope>IDENTIFICATION</scope>
</reference>
<accession>A0A0R3TEZ4</accession>
<evidence type="ECO:0000313" key="2">
    <source>
        <dbReference type="EMBL" id="VDO01491.1"/>
    </source>
</evidence>
<name>A0A0R3TEZ4_RODNA</name>